<accession>A0A3B0Y496</accession>
<sequence>MTNEVTHEIQVLKQHIENATTQLKQQEHRQSDEGMGSLIYLGNHQDAIPRELIQDPILKSNEIHTWMLMKIHVVTPTNPSFLPSQNDLMSQLKCSRPVFSRNLQVLRALRWITLCSAYRDKKNNWQTVIRGVDGHFKGSIYAQHDRPISLQDTLFLDPSYIEFMEEPSKGPTLERLRQIKDGVLQHMDYQVSHEISLDGQSGYLEQATKGLSIQGNTDPLKTHLACPPEIFQPNNCLNLYTKKKKTSKMDHVKNIDMDNSNHKNYVKNVYTDNKISQPASERDYSHVKNIDMANDANVVMDTKCCSSFNETTGNRRFPNKLNNKNKKTTTTGNLRFPKELSKSKRLQRYAIEQIEKYGVLDKDQQYILDWLSDRIKAGESGADKIVANPIGFLSWVAKNHAQGTLPPSSYGIRESKENMQNKQKKPVINKQNEIEAWARNLENMGIRVDRETQTIIKNQKVTG</sequence>
<protein>
    <submittedName>
        <fullName evidence="1">Uncharacterized protein</fullName>
    </submittedName>
</protein>
<dbReference type="EMBL" id="UOFH01000245">
    <property type="protein sequence ID" value="VAW63226.1"/>
    <property type="molecule type" value="Genomic_DNA"/>
</dbReference>
<organism evidence="1">
    <name type="scientific">hydrothermal vent metagenome</name>
    <dbReference type="NCBI Taxonomy" id="652676"/>
    <lineage>
        <taxon>unclassified sequences</taxon>
        <taxon>metagenomes</taxon>
        <taxon>ecological metagenomes</taxon>
    </lineage>
</organism>
<gene>
    <name evidence="1" type="ORF">MNBD_GAMMA08-1557</name>
</gene>
<name>A0A3B0Y496_9ZZZZ</name>
<dbReference type="AlphaFoldDB" id="A0A3B0Y496"/>
<reference evidence="1" key="1">
    <citation type="submission" date="2018-06" db="EMBL/GenBank/DDBJ databases">
        <authorList>
            <person name="Zhirakovskaya E."/>
        </authorList>
    </citation>
    <scope>NUCLEOTIDE SEQUENCE</scope>
</reference>
<evidence type="ECO:0000313" key="1">
    <source>
        <dbReference type="EMBL" id="VAW63226.1"/>
    </source>
</evidence>
<proteinExistence type="predicted"/>